<evidence type="ECO:0000313" key="2">
    <source>
        <dbReference type="Proteomes" id="UP001597295"/>
    </source>
</evidence>
<reference evidence="2" key="1">
    <citation type="journal article" date="2019" name="Int. J. Syst. Evol. Microbiol.">
        <title>The Global Catalogue of Microorganisms (GCM) 10K type strain sequencing project: providing services to taxonomists for standard genome sequencing and annotation.</title>
        <authorList>
            <consortium name="The Broad Institute Genomics Platform"/>
            <consortium name="The Broad Institute Genome Sequencing Center for Infectious Disease"/>
            <person name="Wu L."/>
            <person name="Ma J."/>
        </authorList>
    </citation>
    <scope>NUCLEOTIDE SEQUENCE [LARGE SCALE GENOMIC DNA]</scope>
    <source>
        <strain evidence="2">CGMCC 1.19062</strain>
    </source>
</reference>
<proteinExistence type="predicted"/>
<comment type="caution">
    <text evidence="1">The sequence shown here is derived from an EMBL/GenBank/DDBJ whole genome shotgun (WGS) entry which is preliminary data.</text>
</comment>
<dbReference type="InterPro" id="IPR016908">
    <property type="entry name" value="UCP029037"/>
</dbReference>
<accession>A0ABW5DNA6</accession>
<dbReference type="RefSeq" id="WP_379874158.1">
    <property type="nucleotide sequence ID" value="NZ_JBHUIP010000001.1"/>
</dbReference>
<organism evidence="1 2">
    <name type="scientific">Lacibacterium aquatile</name>
    <dbReference type="NCBI Taxonomy" id="1168082"/>
    <lineage>
        <taxon>Bacteria</taxon>
        <taxon>Pseudomonadati</taxon>
        <taxon>Pseudomonadota</taxon>
        <taxon>Alphaproteobacteria</taxon>
        <taxon>Rhodospirillales</taxon>
        <taxon>Rhodospirillaceae</taxon>
    </lineage>
</organism>
<evidence type="ECO:0000313" key="1">
    <source>
        <dbReference type="EMBL" id="MFD2261421.1"/>
    </source>
</evidence>
<dbReference type="EMBL" id="JBHUIP010000001">
    <property type="protein sequence ID" value="MFD2261421.1"/>
    <property type="molecule type" value="Genomic_DNA"/>
</dbReference>
<gene>
    <name evidence="1" type="ORF">ACFSM5_00880</name>
</gene>
<dbReference type="Proteomes" id="UP001597295">
    <property type="component" value="Unassembled WGS sequence"/>
</dbReference>
<keyword evidence="2" id="KW-1185">Reference proteome</keyword>
<protein>
    <submittedName>
        <fullName evidence="1">DUF2310 family Zn-ribbon-containing protein</fullName>
    </submittedName>
</protein>
<name>A0ABW5DNA6_9PROT</name>
<dbReference type="Pfam" id="PF10071">
    <property type="entry name" value="DUF2310"/>
    <property type="match status" value="1"/>
</dbReference>
<sequence length="155" mass="17469">MSSFFILFTGVVEEDSPLRSGDDFSPQSIDQLGPDLADDLRRWEELYKACDKLVMTGKDRDFGYEQTSSVESDLSAMGRELGSAIERKTGKLTYYYLTIALDDPKAADGNRPCPSCGRQWRLPHRFFRLIDFKCDPCRLLSTKPASLASLLQGIE</sequence>